<dbReference type="Gene3D" id="1.20.80.10">
    <property type="match status" value="1"/>
</dbReference>
<feature type="region of interest" description="Disordered" evidence="4">
    <location>
        <begin position="134"/>
        <end position="216"/>
    </location>
</feature>
<protein>
    <submittedName>
        <fullName evidence="7">Acyl-CoA binding domain containing 5</fullName>
        <ecNumber evidence="7">2.7.11.1</ecNumber>
    </submittedName>
</protein>
<accession>A0A9W8AG75</accession>
<keyword evidence="5" id="KW-0812">Transmembrane</keyword>
<proteinExistence type="inferred from homology"/>
<dbReference type="EC" id="2.7.11.1" evidence="7"/>
<feature type="compositionally biased region" description="Polar residues" evidence="4">
    <location>
        <begin position="165"/>
        <end position="175"/>
    </location>
</feature>
<dbReference type="GO" id="GO:0004674">
    <property type="term" value="F:protein serine/threonine kinase activity"/>
    <property type="evidence" value="ECO:0007669"/>
    <property type="project" value="UniProtKB-EC"/>
</dbReference>
<dbReference type="PANTHER" id="PTHR23310">
    <property type="entry name" value="ACYL-COA-BINDING PROTEIN, ACBP"/>
    <property type="match status" value="1"/>
</dbReference>
<evidence type="ECO:0000256" key="1">
    <source>
        <dbReference type="ARBA" id="ARBA00005567"/>
    </source>
</evidence>
<evidence type="ECO:0000259" key="6">
    <source>
        <dbReference type="PROSITE" id="PS51228"/>
    </source>
</evidence>
<comment type="similarity">
    <text evidence="1">Belongs to the ACBP family.</text>
</comment>
<evidence type="ECO:0000313" key="8">
    <source>
        <dbReference type="Proteomes" id="UP001150569"/>
    </source>
</evidence>
<reference evidence="7" key="1">
    <citation type="submission" date="2022-07" db="EMBL/GenBank/DDBJ databases">
        <title>Phylogenomic reconstructions and comparative analyses of Kickxellomycotina fungi.</title>
        <authorList>
            <person name="Reynolds N.K."/>
            <person name="Stajich J.E."/>
            <person name="Barry K."/>
            <person name="Grigoriev I.V."/>
            <person name="Crous P."/>
            <person name="Smith M.E."/>
        </authorList>
    </citation>
    <scope>NUCLEOTIDE SEQUENCE</scope>
    <source>
        <strain evidence="7">RSA 861</strain>
    </source>
</reference>
<dbReference type="AlphaFoldDB" id="A0A9W8AG75"/>
<dbReference type="SUPFAM" id="SSF47027">
    <property type="entry name" value="Acyl-CoA binding protein"/>
    <property type="match status" value="1"/>
</dbReference>
<comment type="caution">
    <text evidence="7">The sequence shown here is derived from an EMBL/GenBank/DDBJ whole genome shotgun (WGS) entry which is preliminary data.</text>
</comment>
<keyword evidence="7" id="KW-0808">Transferase</keyword>
<dbReference type="InterPro" id="IPR035984">
    <property type="entry name" value="Acyl-CoA-binding_sf"/>
</dbReference>
<dbReference type="PANTHER" id="PTHR23310:SF62">
    <property type="entry name" value="ACYL-COA BINDING PROTEIN 1, ISOFORM A"/>
    <property type="match status" value="1"/>
</dbReference>
<keyword evidence="5" id="KW-1133">Transmembrane helix</keyword>
<organism evidence="7 8">
    <name type="scientific">Tieghemiomyces parasiticus</name>
    <dbReference type="NCBI Taxonomy" id="78921"/>
    <lineage>
        <taxon>Eukaryota</taxon>
        <taxon>Fungi</taxon>
        <taxon>Fungi incertae sedis</taxon>
        <taxon>Zoopagomycota</taxon>
        <taxon>Kickxellomycotina</taxon>
        <taxon>Dimargaritomycetes</taxon>
        <taxon>Dimargaritales</taxon>
        <taxon>Dimargaritaceae</taxon>
        <taxon>Tieghemiomyces</taxon>
    </lineage>
</organism>
<keyword evidence="2" id="KW-0446">Lipid-binding</keyword>
<dbReference type="GO" id="GO:0000062">
    <property type="term" value="F:fatty-acyl-CoA binding"/>
    <property type="evidence" value="ECO:0007669"/>
    <property type="project" value="InterPro"/>
</dbReference>
<dbReference type="InterPro" id="IPR000582">
    <property type="entry name" value="Acyl-CoA-binding_protein"/>
</dbReference>
<dbReference type="GO" id="GO:0006631">
    <property type="term" value="P:fatty acid metabolic process"/>
    <property type="evidence" value="ECO:0007669"/>
    <property type="project" value="TreeGrafter"/>
</dbReference>
<evidence type="ECO:0000313" key="7">
    <source>
        <dbReference type="EMBL" id="KAJ1930084.1"/>
    </source>
</evidence>
<dbReference type="Proteomes" id="UP001150569">
    <property type="component" value="Unassembled WGS sequence"/>
</dbReference>
<dbReference type="EMBL" id="JANBPT010000016">
    <property type="protein sequence ID" value="KAJ1930084.1"/>
    <property type="molecule type" value="Genomic_DNA"/>
</dbReference>
<keyword evidence="8" id="KW-1185">Reference proteome</keyword>
<evidence type="ECO:0000256" key="3">
    <source>
        <dbReference type="SAM" id="Coils"/>
    </source>
</evidence>
<feature type="coiled-coil region" evidence="3">
    <location>
        <begin position="249"/>
        <end position="283"/>
    </location>
</feature>
<feature type="transmembrane region" description="Helical" evidence="5">
    <location>
        <begin position="302"/>
        <end position="318"/>
    </location>
</feature>
<dbReference type="OrthoDB" id="346910at2759"/>
<keyword evidence="5" id="KW-0472">Membrane</keyword>
<dbReference type="InterPro" id="IPR014352">
    <property type="entry name" value="FERM/acyl-CoA-bd_prot_sf"/>
</dbReference>
<evidence type="ECO:0000256" key="2">
    <source>
        <dbReference type="ARBA" id="ARBA00023121"/>
    </source>
</evidence>
<name>A0A9W8AG75_9FUNG</name>
<evidence type="ECO:0000256" key="5">
    <source>
        <dbReference type="SAM" id="Phobius"/>
    </source>
</evidence>
<dbReference type="PROSITE" id="PS51228">
    <property type="entry name" value="ACB_2"/>
    <property type="match status" value="1"/>
</dbReference>
<sequence>MGSSDPPNILVGLRFTKASEVAKSLLASAAATAIPLEQRTRWYALYKQATRGDCRAEKPPFYNAIARARWDVWDDLRGLTREQAKAQYIEAILEALRELPETDSHRAALHELAPREPLLSLSFDPAAELGLFNHDVPSTFTEPDADSVEQALDPEQPRDHPEFRQAQSASNQSSPVMVDTGRITGTSPSHSPTSASSPTTDTLSESQSPDPTIPSATIGELATRRAVGSTQSLAVGSQQLAAAIEANLAAETERTLISLQTQVIALNERIDMLRRELTQSQREVESRITSWRAVIRSSLRHFIVNFALLALVFLFPYWRRAPGVNRAAEALKRLIVFILTFLPQRWQLTRFIEQRFRRTIYRIPSH</sequence>
<gene>
    <name evidence="7" type="primary">ACBD5</name>
    <name evidence="7" type="ORF">IWQ60_000627</name>
</gene>
<keyword evidence="3" id="KW-0175">Coiled coil</keyword>
<evidence type="ECO:0000256" key="4">
    <source>
        <dbReference type="SAM" id="MobiDB-lite"/>
    </source>
</evidence>
<feature type="domain" description="ACB" evidence="6">
    <location>
        <begin position="11"/>
        <end position="101"/>
    </location>
</feature>
<dbReference type="Pfam" id="PF00887">
    <property type="entry name" value="ACBP"/>
    <property type="match status" value="1"/>
</dbReference>
<feature type="compositionally biased region" description="Low complexity" evidence="4">
    <location>
        <begin position="184"/>
        <end position="204"/>
    </location>
</feature>